<gene>
    <name evidence="1" type="ORF">DHETER_LOCUS306</name>
</gene>
<name>A0ACA9JXX0_9GLOM</name>
<evidence type="ECO:0000313" key="1">
    <source>
        <dbReference type="EMBL" id="CAG8441713.1"/>
    </source>
</evidence>
<protein>
    <submittedName>
        <fullName evidence="1">10752_t:CDS:1</fullName>
    </submittedName>
</protein>
<dbReference type="EMBL" id="CAJVPU010000134">
    <property type="protein sequence ID" value="CAG8441713.1"/>
    <property type="molecule type" value="Genomic_DNA"/>
</dbReference>
<sequence length="674" mass="75691">MSSEFGSHLGSEKGSCYRKRRLSKIPAPVIIPPPSPTVTISSPASPASDSYLELQAQKTPQSPSKRFVLRPITALTAAFQRTRSSGSIRKRSESPTSSTANATFIVSNASQPSPTTTKPSSFLFGKSPFSLSINSPSQSSKPPSRLGKFNIRHQKSSTNCRKALPITPPELAERLRDSSSRNSNIDDECSQYFDDYNKSYKSSKPILIDVRNLCLYQEQHIRDSFNVNLPTLLIKRYRRGNMNNFSLVSFITTPEGRDKYIDKVQDDASNFNHDVIIFDGTMDENDKVSPGWTLLGVLERAMLNYHYNSSSENIDQNNDTPKGRVYWLRGGFEAFRAWDQQGEFLVTRPDVDAFSDNDNPSLMDFEGQDQSKSGAGLVRRDSLFSVNTEQNSLRRKLSDKQHNSQIEENIQSVEMPIPKDTEALKKRRPSNGLQYLFPPTNGDKRLCEPLYLGNNYPNNGDNYPTSANNQLSAVNTNLNSNNLDSPNTSPPVTHPEISFVVSTIIPDFLYLGPEISKQEEMEEIEAKGIKRILNMAFECTDTLGLNEKFDQYLKLNVKDSVEEDVENGLKRAVAFIEKAEKDKMPIYVHCKAGKSRSVTAVLAFLIKSRHWTLNQAYDYVMNRRSGICPNIGFVAELMKVEECVLGVKKNNCASPELDLLKREMEGVETKSTFP</sequence>
<accession>A0ACA9JXX0</accession>
<organism evidence="1 2">
    <name type="scientific">Dentiscutata heterogama</name>
    <dbReference type="NCBI Taxonomy" id="1316150"/>
    <lineage>
        <taxon>Eukaryota</taxon>
        <taxon>Fungi</taxon>
        <taxon>Fungi incertae sedis</taxon>
        <taxon>Mucoromycota</taxon>
        <taxon>Glomeromycotina</taxon>
        <taxon>Glomeromycetes</taxon>
        <taxon>Diversisporales</taxon>
        <taxon>Gigasporaceae</taxon>
        <taxon>Dentiscutata</taxon>
    </lineage>
</organism>
<keyword evidence="2" id="KW-1185">Reference proteome</keyword>
<dbReference type="Proteomes" id="UP000789702">
    <property type="component" value="Unassembled WGS sequence"/>
</dbReference>
<proteinExistence type="predicted"/>
<reference evidence="1" key="1">
    <citation type="submission" date="2021-06" db="EMBL/GenBank/DDBJ databases">
        <authorList>
            <person name="Kallberg Y."/>
            <person name="Tangrot J."/>
            <person name="Rosling A."/>
        </authorList>
    </citation>
    <scope>NUCLEOTIDE SEQUENCE</scope>
    <source>
        <strain evidence="1">IL203A</strain>
    </source>
</reference>
<comment type="caution">
    <text evidence="1">The sequence shown here is derived from an EMBL/GenBank/DDBJ whole genome shotgun (WGS) entry which is preliminary data.</text>
</comment>
<evidence type="ECO:0000313" key="2">
    <source>
        <dbReference type="Proteomes" id="UP000789702"/>
    </source>
</evidence>